<organism evidence="1 2">
    <name type="scientific">Amborella trichopoda</name>
    <dbReference type="NCBI Taxonomy" id="13333"/>
    <lineage>
        <taxon>Eukaryota</taxon>
        <taxon>Viridiplantae</taxon>
        <taxon>Streptophyta</taxon>
        <taxon>Embryophyta</taxon>
        <taxon>Tracheophyta</taxon>
        <taxon>Spermatophyta</taxon>
        <taxon>Magnoliopsida</taxon>
        <taxon>Amborellales</taxon>
        <taxon>Amborellaceae</taxon>
        <taxon>Amborella</taxon>
    </lineage>
</organism>
<gene>
    <name evidence="1" type="ORF">AMTR_s00086p00036940</name>
</gene>
<keyword evidence="2" id="KW-1185">Reference proteome</keyword>
<evidence type="ECO:0000313" key="2">
    <source>
        <dbReference type="Proteomes" id="UP000017836"/>
    </source>
</evidence>
<accession>W1P4B8</accession>
<dbReference type="AlphaFoldDB" id="W1P4B8"/>
<reference evidence="2" key="1">
    <citation type="journal article" date="2013" name="Science">
        <title>The Amborella genome and the evolution of flowering plants.</title>
        <authorList>
            <consortium name="Amborella Genome Project"/>
        </authorList>
    </citation>
    <scope>NUCLEOTIDE SEQUENCE [LARGE SCALE GENOMIC DNA]</scope>
</reference>
<proteinExistence type="predicted"/>
<sequence>MERSSAFLHPESYPCLIATAPTNKPSPKIDLSIPIVSLLILIESRCKILSIILSLNQSLMKPSALPSSCWVAKLVAVTLKKGPKVLRWSFMFWLREEAINSDIEGMGSLLQTVGLDTRD</sequence>
<dbReference type="HOGENOM" id="CLU_2064654_0_0_1"/>
<evidence type="ECO:0000313" key="1">
    <source>
        <dbReference type="EMBL" id="ERN02758.1"/>
    </source>
</evidence>
<name>W1P4B8_AMBTC</name>
<dbReference type="Proteomes" id="UP000017836">
    <property type="component" value="Unassembled WGS sequence"/>
</dbReference>
<dbReference type="EMBL" id="KI394485">
    <property type="protein sequence ID" value="ERN02758.1"/>
    <property type="molecule type" value="Genomic_DNA"/>
</dbReference>
<dbReference type="Gramene" id="ERN02758">
    <property type="protein sequence ID" value="ERN02758"/>
    <property type="gene ID" value="AMTR_s00086p00036940"/>
</dbReference>
<protein>
    <submittedName>
        <fullName evidence="1">Uncharacterized protein</fullName>
    </submittedName>
</protein>